<gene>
    <name evidence="1" type="ORF">EM_176</name>
</gene>
<evidence type="ECO:0000313" key="1">
    <source>
        <dbReference type="EMBL" id="UPW35961.1"/>
    </source>
</evidence>
<organism evidence="1 2">
    <name type="scientific">Pseudomonas phage EM</name>
    <dbReference type="NCBI Taxonomy" id="2936914"/>
    <lineage>
        <taxon>Viruses</taxon>
        <taxon>Duplodnaviria</taxon>
        <taxon>Heunggongvirae</taxon>
        <taxon>Uroviricota</taxon>
        <taxon>Caudoviricetes</taxon>
        <taxon>Vandenendeviridae</taxon>
        <taxon>Skurskavirinae</taxon>
        <taxon>Baldwinvirus</taxon>
        <taxon>Baldwinvirus EM</taxon>
    </lineage>
</organism>
<sequence>MIPALARLQNERWTLIHKMLCSQWRSFHFEGHPWAERVRGLHDEANCIREHFRK</sequence>
<name>A0AAE9KU95_9CAUD</name>
<dbReference type="Proteomes" id="UP000831536">
    <property type="component" value="Segment"/>
</dbReference>
<reference evidence="1" key="1">
    <citation type="journal article" date="2022" name="J. Appl. Microbiol.">
        <title>Bacteriophage-Antibiotic Combinations Against Multidrug-Resistant Pseudomonas aeruginosa.</title>
        <authorList>
            <person name="Holger D."/>
            <person name="Lev K.L."/>
            <person name="Kebriaei R."/>
            <person name="Morrisette T."/>
            <person name="Shah R."/>
            <person name="Alexander J."/>
            <person name="Lehman S.M."/>
            <person name="Rybak M.J."/>
        </authorList>
    </citation>
    <scope>NUCLEOTIDE SEQUENCE</scope>
</reference>
<proteinExistence type="predicted"/>
<keyword evidence="2" id="KW-1185">Reference proteome</keyword>
<dbReference type="EMBL" id="ON169972">
    <property type="protein sequence ID" value="UPW35961.1"/>
    <property type="molecule type" value="Genomic_DNA"/>
</dbReference>
<protein>
    <submittedName>
        <fullName evidence="1">Uncharacterized protein</fullName>
    </submittedName>
</protein>
<accession>A0AAE9KU95</accession>
<evidence type="ECO:0000313" key="2">
    <source>
        <dbReference type="Proteomes" id="UP000831536"/>
    </source>
</evidence>